<feature type="region of interest" description="Disordered" evidence="1">
    <location>
        <begin position="326"/>
        <end position="359"/>
    </location>
</feature>
<comment type="caution">
    <text evidence="2">The sequence shown here is derived from an EMBL/GenBank/DDBJ whole genome shotgun (WGS) entry which is preliminary data.</text>
</comment>
<feature type="compositionally biased region" description="Polar residues" evidence="1">
    <location>
        <begin position="330"/>
        <end position="349"/>
    </location>
</feature>
<evidence type="ECO:0000313" key="2">
    <source>
        <dbReference type="EMBL" id="KRX00767.1"/>
    </source>
</evidence>
<dbReference type="Proteomes" id="UP000054937">
    <property type="component" value="Unassembled WGS sequence"/>
</dbReference>
<reference evidence="2 3" key="1">
    <citation type="journal article" date="2015" name="Sci. Rep.">
        <title>Genome of the facultative scuticociliatosis pathogen Pseudocohnilembus persalinus provides insight into its virulence through horizontal gene transfer.</title>
        <authorList>
            <person name="Xiong J."/>
            <person name="Wang G."/>
            <person name="Cheng J."/>
            <person name="Tian M."/>
            <person name="Pan X."/>
            <person name="Warren A."/>
            <person name="Jiang C."/>
            <person name="Yuan D."/>
            <person name="Miao W."/>
        </authorList>
    </citation>
    <scope>NUCLEOTIDE SEQUENCE [LARGE SCALE GENOMIC DNA]</scope>
    <source>
        <strain evidence="2">36N120E</strain>
    </source>
</reference>
<accession>A0A0V0QEZ1</accession>
<feature type="compositionally biased region" description="Low complexity" evidence="1">
    <location>
        <begin position="8"/>
        <end position="21"/>
    </location>
</feature>
<protein>
    <submittedName>
        <fullName evidence="2">Uncharacterized protein</fullName>
    </submittedName>
</protein>
<proteinExistence type="predicted"/>
<dbReference type="EMBL" id="LDAU01000182">
    <property type="protein sequence ID" value="KRX00767.1"/>
    <property type="molecule type" value="Genomic_DNA"/>
</dbReference>
<gene>
    <name evidence="2" type="ORF">PPERSA_03027</name>
</gene>
<feature type="region of interest" description="Disordered" evidence="1">
    <location>
        <begin position="243"/>
        <end position="276"/>
    </location>
</feature>
<keyword evidence="3" id="KW-1185">Reference proteome</keyword>
<dbReference type="InParanoid" id="A0A0V0QEZ1"/>
<organism evidence="2 3">
    <name type="scientific">Pseudocohnilembus persalinus</name>
    <name type="common">Ciliate</name>
    <dbReference type="NCBI Taxonomy" id="266149"/>
    <lineage>
        <taxon>Eukaryota</taxon>
        <taxon>Sar</taxon>
        <taxon>Alveolata</taxon>
        <taxon>Ciliophora</taxon>
        <taxon>Intramacronucleata</taxon>
        <taxon>Oligohymenophorea</taxon>
        <taxon>Scuticociliatia</taxon>
        <taxon>Philasterida</taxon>
        <taxon>Pseudocohnilembidae</taxon>
        <taxon>Pseudocohnilembus</taxon>
    </lineage>
</organism>
<feature type="region of interest" description="Disordered" evidence="1">
    <location>
        <begin position="1"/>
        <end position="21"/>
    </location>
</feature>
<evidence type="ECO:0000313" key="3">
    <source>
        <dbReference type="Proteomes" id="UP000054937"/>
    </source>
</evidence>
<evidence type="ECO:0000256" key="1">
    <source>
        <dbReference type="SAM" id="MobiDB-lite"/>
    </source>
</evidence>
<dbReference type="AlphaFoldDB" id="A0A0V0QEZ1"/>
<sequence>MEQTDQKNNNNSKNSNYNNLSDNIFQSEHDLQKNKMKYDYFNILNRQLEKQHIQVDLMYKEQQNCNNPYFNYLINQNQNYKNEKQNSEYDQNNKQQLQQQSQNILKMLHTNVELSTIKSETEDDLDFEYIESNDIDDKITEINKPFNMQLSQQKLIDLNNTKINGFSQYFSNNNITYNSLNNLQEIQNNKKNQNIQEKSSYLSETFDDINSNLNITINNIQNNQSTGQNKQQLLNYQNLIKSPQNSHASTSDLTTKMQNSHSFQLPGTQGSNQGFQSLNNLNYLSDKYLLGSYQKLSDQNNQSNNPNNLKSKYSLTSIQYIEEQDEENYQGKSDSQNTTQKSQISSIKNNKYPGLNDQNLNEQKNNCKNIQINYKNTEHNEDYLNDSLNKKKYQKINQCSQNSQNYKNSQILEDSSEIGNDELSDKNNIIMFPEQQKCYKFLKMEVKT</sequence>
<name>A0A0V0QEZ1_PSEPJ</name>